<dbReference type="GO" id="GO:0005315">
    <property type="term" value="F:phosphate transmembrane transporter activity"/>
    <property type="evidence" value="ECO:0007669"/>
    <property type="project" value="InterPro"/>
</dbReference>
<dbReference type="InterPro" id="IPR035906">
    <property type="entry name" value="MetI-like_sf"/>
</dbReference>
<feature type="transmembrane region" description="Helical" evidence="5">
    <location>
        <begin position="125"/>
        <end position="146"/>
    </location>
</feature>
<evidence type="ECO:0000259" key="7">
    <source>
        <dbReference type="PROSITE" id="PS50928"/>
    </source>
</evidence>
<keyword evidence="5" id="KW-0813">Transport</keyword>
<sequence length="313" mass="33891">MAVTKLAPQGIERGSLSASKRRRAAGESAIQAVLFLCAVVSIVTTLGIIYVLLQETILFFQQVSPLEFFGDTRWTPLFASQRFGVWPLVVGTVLVAVGAMVVALPLGLLAAIYLSEYASDRMRRILKPVLEILAGIPTVVYGYFALTFVTPLLKQIFPQTQTFNALSASIVMGIMILPTVASISEDALSAVPRSLREAAFGLGATRFEVATRIVVPAALSGISAAFILAISRAIGETMIVAIAAGQQPKITFNPLESIETMTAYIVQVSLGDTPHQSLAYKTIFAVGMLLFVMTFGLNLVSHWITRRFREVYE</sequence>
<proteinExistence type="inferred from homology"/>
<organism evidence="8">
    <name type="scientific">Caldilinea aerophila</name>
    <dbReference type="NCBI Taxonomy" id="133453"/>
    <lineage>
        <taxon>Bacteria</taxon>
        <taxon>Bacillati</taxon>
        <taxon>Chloroflexota</taxon>
        <taxon>Caldilineae</taxon>
        <taxon>Caldilineales</taxon>
        <taxon>Caldilineaceae</taxon>
        <taxon>Caldilinea</taxon>
    </lineage>
</organism>
<dbReference type="InterPro" id="IPR000515">
    <property type="entry name" value="MetI-like"/>
</dbReference>
<comment type="caution">
    <text evidence="8">The sequence shown here is derived from an EMBL/GenBank/DDBJ whole genome shotgun (WGS) entry which is preliminary data.</text>
</comment>
<evidence type="ECO:0000256" key="3">
    <source>
        <dbReference type="ARBA" id="ARBA00022989"/>
    </source>
</evidence>
<feature type="transmembrane region" description="Helical" evidence="5">
    <location>
        <begin position="278"/>
        <end position="300"/>
    </location>
</feature>
<dbReference type="EMBL" id="DSMG01000166">
    <property type="protein sequence ID" value="HDX32985.1"/>
    <property type="molecule type" value="Genomic_DNA"/>
</dbReference>
<evidence type="ECO:0000256" key="5">
    <source>
        <dbReference type="RuleBase" id="RU363032"/>
    </source>
</evidence>
<feature type="transmembrane region" description="Helical" evidence="5">
    <location>
        <begin position="85"/>
        <end position="113"/>
    </location>
</feature>
<dbReference type="InterPro" id="IPR011864">
    <property type="entry name" value="Phosphate_PstC"/>
</dbReference>
<comment type="function">
    <text evidence="6">Part of the binding-protein-dependent transport system for phosphate; probably responsible for the translocation of the substrate across the membrane.</text>
</comment>
<dbReference type="SUPFAM" id="SSF161098">
    <property type="entry name" value="MetI-like"/>
    <property type="match status" value="1"/>
</dbReference>
<dbReference type="Pfam" id="PF00528">
    <property type="entry name" value="BPD_transp_1"/>
    <property type="match status" value="1"/>
</dbReference>
<protein>
    <recommendedName>
        <fullName evidence="6">Phosphate transport system permease protein</fullName>
    </recommendedName>
</protein>
<gene>
    <name evidence="8" type="primary">pstC</name>
    <name evidence="8" type="ORF">ENQ20_16080</name>
</gene>
<evidence type="ECO:0000256" key="2">
    <source>
        <dbReference type="ARBA" id="ARBA00022692"/>
    </source>
</evidence>
<feature type="transmembrane region" description="Helical" evidence="5">
    <location>
        <begin position="209"/>
        <end position="230"/>
    </location>
</feature>
<dbReference type="PROSITE" id="PS50928">
    <property type="entry name" value="ABC_TM1"/>
    <property type="match status" value="1"/>
</dbReference>
<keyword evidence="4 5" id="KW-0472">Membrane</keyword>
<evidence type="ECO:0000256" key="4">
    <source>
        <dbReference type="ARBA" id="ARBA00023136"/>
    </source>
</evidence>
<keyword evidence="2 5" id="KW-0812">Transmembrane</keyword>
<feature type="domain" description="ABC transmembrane type-1" evidence="7">
    <location>
        <begin position="89"/>
        <end position="301"/>
    </location>
</feature>
<keyword evidence="6" id="KW-0592">Phosphate transport</keyword>
<evidence type="ECO:0000313" key="8">
    <source>
        <dbReference type="EMBL" id="HDX32985.1"/>
    </source>
</evidence>
<evidence type="ECO:0000256" key="6">
    <source>
        <dbReference type="RuleBase" id="RU363054"/>
    </source>
</evidence>
<accession>A0A7C1JRS8</accession>
<keyword evidence="6" id="KW-1003">Cell membrane</keyword>
<dbReference type="GO" id="GO:0006817">
    <property type="term" value="P:phosphate ion transport"/>
    <property type="evidence" value="ECO:0007669"/>
    <property type="project" value="UniProtKB-KW"/>
</dbReference>
<dbReference type="AlphaFoldDB" id="A0A7C1JRS8"/>
<dbReference type="PANTHER" id="PTHR42727:SF1">
    <property type="entry name" value="PHOSPHATE TRANSPORT SYSTEM PERMEASE"/>
    <property type="match status" value="1"/>
</dbReference>
<feature type="transmembrane region" description="Helical" evidence="5">
    <location>
        <begin position="166"/>
        <end position="188"/>
    </location>
</feature>
<dbReference type="Gene3D" id="1.10.3720.10">
    <property type="entry name" value="MetI-like"/>
    <property type="match status" value="1"/>
</dbReference>
<comment type="similarity">
    <text evidence="6">Belongs to the binding-protein-dependent transport system permease family. CysTW subfamily.</text>
</comment>
<feature type="transmembrane region" description="Helical" evidence="5">
    <location>
        <begin position="29"/>
        <end position="53"/>
    </location>
</feature>
<dbReference type="PANTHER" id="PTHR42727">
    <property type="entry name" value="PHOSPHATE TRANSPORT SYSTEM PERMEASE PROTEIN"/>
    <property type="match status" value="1"/>
</dbReference>
<comment type="subcellular location">
    <subcellularLocation>
        <location evidence="5">Cell membrane</location>
        <topology evidence="5">Multi-pass membrane protein</topology>
    </subcellularLocation>
    <subcellularLocation>
        <location evidence="1">Membrane</location>
        <topology evidence="1">Multi-pass membrane protein</topology>
    </subcellularLocation>
</comment>
<evidence type="ECO:0000256" key="1">
    <source>
        <dbReference type="ARBA" id="ARBA00004141"/>
    </source>
</evidence>
<reference evidence="8" key="1">
    <citation type="journal article" date="2020" name="mSystems">
        <title>Genome- and Community-Level Interaction Insights into Carbon Utilization and Element Cycling Functions of Hydrothermarchaeota in Hydrothermal Sediment.</title>
        <authorList>
            <person name="Zhou Z."/>
            <person name="Liu Y."/>
            <person name="Xu W."/>
            <person name="Pan J."/>
            <person name="Luo Z.H."/>
            <person name="Li M."/>
        </authorList>
    </citation>
    <scope>NUCLEOTIDE SEQUENCE [LARGE SCALE GENOMIC DNA]</scope>
    <source>
        <strain evidence="8">SpSt-289</strain>
    </source>
</reference>
<name>A0A7C1JRS8_9CHLR</name>
<keyword evidence="3 5" id="KW-1133">Transmembrane helix</keyword>
<dbReference type="NCBIfam" id="TIGR02138">
    <property type="entry name" value="phosphate_pstC"/>
    <property type="match status" value="1"/>
</dbReference>
<dbReference type="CDD" id="cd06261">
    <property type="entry name" value="TM_PBP2"/>
    <property type="match status" value="1"/>
</dbReference>
<dbReference type="GO" id="GO:0005886">
    <property type="term" value="C:plasma membrane"/>
    <property type="evidence" value="ECO:0007669"/>
    <property type="project" value="UniProtKB-SubCell"/>
</dbReference>